<comment type="subcellular location">
    <subcellularLocation>
        <location evidence="1">Membrane</location>
        <topology evidence="1">Multi-pass membrane protein</topology>
    </subcellularLocation>
</comment>
<feature type="binding site" evidence="8">
    <location>
        <position position="380"/>
    </location>
    <ligand>
        <name>Na(+)</name>
        <dbReference type="ChEBI" id="CHEBI:29101"/>
        <label>1</label>
    </ligand>
</feature>
<feature type="transmembrane region" description="Helical" evidence="10">
    <location>
        <begin position="195"/>
        <end position="215"/>
    </location>
</feature>
<evidence type="ECO:0000256" key="5">
    <source>
        <dbReference type="ARBA" id="ARBA00022989"/>
    </source>
</evidence>
<dbReference type="RefSeq" id="XP_055865026.1">
    <property type="nucleotide sequence ID" value="XM_056009051.1"/>
</dbReference>
<evidence type="ECO:0000256" key="1">
    <source>
        <dbReference type="ARBA" id="ARBA00004141"/>
    </source>
</evidence>
<keyword evidence="4 9" id="KW-0812">Transmembrane</keyword>
<dbReference type="GO" id="GO:0015179">
    <property type="term" value="F:L-amino acid transmembrane transporter activity"/>
    <property type="evidence" value="ECO:0007669"/>
    <property type="project" value="TreeGrafter"/>
</dbReference>
<proteinExistence type="inferred from homology"/>
<dbReference type="OrthoDB" id="6581954at2759"/>
<feature type="transmembrane region" description="Helical" evidence="10">
    <location>
        <begin position="269"/>
        <end position="294"/>
    </location>
</feature>
<keyword evidence="8" id="KW-0479">Metal-binding</keyword>
<evidence type="ECO:0000256" key="7">
    <source>
        <dbReference type="ARBA" id="ARBA00023180"/>
    </source>
</evidence>
<protein>
    <recommendedName>
        <fullName evidence="9">Transporter</fullName>
    </recommendedName>
</protein>
<evidence type="ECO:0000313" key="11">
    <source>
        <dbReference type="Proteomes" id="UP001165740"/>
    </source>
</evidence>
<organism evidence="11 12">
    <name type="scientific">Biomphalaria glabrata</name>
    <name type="common">Bloodfluke planorb</name>
    <name type="synonym">Freshwater snail</name>
    <dbReference type="NCBI Taxonomy" id="6526"/>
    <lineage>
        <taxon>Eukaryota</taxon>
        <taxon>Metazoa</taxon>
        <taxon>Spiralia</taxon>
        <taxon>Lophotrochozoa</taxon>
        <taxon>Mollusca</taxon>
        <taxon>Gastropoda</taxon>
        <taxon>Heterobranchia</taxon>
        <taxon>Euthyneura</taxon>
        <taxon>Panpulmonata</taxon>
        <taxon>Hygrophila</taxon>
        <taxon>Lymnaeoidea</taxon>
        <taxon>Planorbidae</taxon>
        <taxon>Biomphalaria</taxon>
    </lineage>
</organism>
<dbReference type="SUPFAM" id="SSF161070">
    <property type="entry name" value="SNF-like"/>
    <property type="match status" value="1"/>
</dbReference>
<dbReference type="OMA" id="EENGECH"/>
<keyword evidence="5 10" id="KW-1133">Transmembrane helix</keyword>
<evidence type="ECO:0000256" key="2">
    <source>
        <dbReference type="ARBA" id="ARBA00006459"/>
    </source>
</evidence>
<evidence type="ECO:0000256" key="10">
    <source>
        <dbReference type="SAM" id="Phobius"/>
    </source>
</evidence>
<feature type="transmembrane region" description="Helical" evidence="10">
    <location>
        <begin position="513"/>
        <end position="534"/>
    </location>
</feature>
<keyword evidence="9" id="KW-0769">Symport</keyword>
<dbReference type="PANTHER" id="PTHR11616:SF321">
    <property type="entry name" value="SODIUM-DEPENDENT NUTRIENT AMINO ACID TRANSPORTER 1-RELATED"/>
    <property type="match status" value="1"/>
</dbReference>
<feature type="transmembrane region" description="Helical" evidence="10">
    <location>
        <begin position="224"/>
        <end position="249"/>
    </location>
</feature>
<feature type="transmembrane region" description="Helical" evidence="10">
    <location>
        <begin position="306"/>
        <end position="327"/>
    </location>
</feature>
<feature type="transmembrane region" description="Helical" evidence="10">
    <location>
        <begin position="408"/>
        <end position="431"/>
    </location>
</feature>
<evidence type="ECO:0000313" key="12">
    <source>
        <dbReference type="RefSeq" id="XP_055865026.1"/>
    </source>
</evidence>
<feature type="binding site" evidence="8">
    <location>
        <position position="39"/>
    </location>
    <ligand>
        <name>Na(+)</name>
        <dbReference type="ChEBI" id="CHEBI:29101"/>
        <label>1</label>
    </ligand>
</feature>
<feature type="transmembrane region" description="Helical" evidence="10">
    <location>
        <begin position="102"/>
        <end position="128"/>
    </location>
</feature>
<dbReference type="Pfam" id="PF00209">
    <property type="entry name" value="SNF"/>
    <property type="match status" value="1"/>
</dbReference>
<name>A0A9W2YQH0_BIOGL</name>
<evidence type="ECO:0000256" key="6">
    <source>
        <dbReference type="ARBA" id="ARBA00023136"/>
    </source>
</evidence>
<dbReference type="GO" id="GO:0005886">
    <property type="term" value="C:plasma membrane"/>
    <property type="evidence" value="ECO:0007669"/>
    <property type="project" value="TreeGrafter"/>
</dbReference>
<dbReference type="Proteomes" id="UP001165740">
    <property type="component" value="Chromosome 13"/>
</dbReference>
<gene>
    <name evidence="12" type="primary">LOC106080127</name>
</gene>
<evidence type="ECO:0000256" key="9">
    <source>
        <dbReference type="RuleBase" id="RU003732"/>
    </source>
</evidence>
<feature type="transmembrane region" description="Helical" evidence="10">
    <location>
        <begin position="59"/>
        <end position="81"/>
    </location>
</feature>
<keyword evidence="6 10" id="KW-0472">Membrane</keyword>
<feature type="transmembrane region" description="Helical" evidence="10">
    <location>
        <begin position="27"/>
        <end position="47"/>
    </location>
</feature>
<feature type="binding site" evidence="8">
    <location>
        <position position="43"/>
    </location>
    <ligand>
        <name>Na(+)</name>
        <dbReference type="ChEBI" id="CHEBI:29101"/>
        <label>1</label>
    </ligand>
</feature>
<dbReference type="PROSITE" id="PS50267">
    <property type="entry name" value="NA_NEUROTRAN_SYMP_3"/>
    <property type="match status" value="1"/>
</dbReference>
<accession>A0A9W2YQH0</accession>
<reference evidence="12" key="1">
    <citation type="submission" date="2025-08" db="UniProtKB">
        <authorList>
            <consortium name="RefSeq"/>
        </authorList>
    </citation>
    <scope>IDENTIFICATION</scope>
</reference>
<sequence length="584" mass="65455">MDATFCFILDIMIQQTMSKSRGSWGSWFEFLFSALGSMVGLGNIWRFPYVCYRNGGGAFLIPFFVAMVVCGCPLLFLEMLYCQYSNLGPGKVWIICPLFKGIGCGMMVITFVVSVYYTMIMGWTLYYLTMSFSSKLPWVEHSTINSTHSRADVGADLNTSTLSFNVSKSFVSAEETYWFQNVLQVSPGINTLGKISWPLLICLFVSWLLVFLCLFKGIKSMGKVVYVAATLPYVLLTILLIRGCLMPGSGNGLYYYMVPSWDKLLNFEVWRSAATQVFFSIGLGFGLISTLASYNKFHNNCYRDALILPVLDCVTSVYAGFVIFAYLGTMAHNLNVDVDKVVDEGPGLVFIAYPSALSTLPLPQLWSVLFFLMLFCVGLDSQFMHVQGVTTALLDCFPSVFKSRQTRLTLGLCLVSFLLGIPLCTQGGSYILNLLDWYIASFSVMLIVVIEVLVLAWIYGTECLYDDLQAMLGYRPCKVWVYFWKYLTPAFVLTLWTAGIVGFKTIGSVYPGYASWADGIGIFVAVLPILPIPLKMIWTLAKLEGSFQQRLKQSIRPSPSWQPAVELELEEDFMICESGELFKQ</sequence>
<feature type="transmembrane region" description="Helical" evidence="10">
    <location>
        <begin position="479"/>
        <end position="501"/>
    </location>
</feature>
<evidence type="ECO:0000256" key="8">
    <source>
        <dbReference type="PIRSR" id="PIRSR600175-1"/>
    </source>
</evidence>
<keyword evidence="11" id="KW-1185">Reference proteome</keyword>
<dbReference type="AlphaFoldDB" id="A0A9W2YQH0"/>
<comment type="similarity">
    <text evidence="2 9">Belongs to the sodium:neurotransmitter symporter (SNF) (TC 2.A.22) family.</text>
</comment>
<feature type="binding site" evidence="8">
    <location>
        <position position="280"/>
    </location>
    <ligand>
        <name>Na(+)</name>
        <dbReference type="ChEBI" id="CHEBI:29101"/>
        <label>1</label>
    </ligand>
</feature>
<evidence type="ECO:0000256" key="3">
    <source>
        <dbReference type="ARBA" id="ARBA00022448"/>
    </source>
</evidence>
<dbReference type="GO" id="GO:0005283">
    <property type="term" value="F:amino acid:sodium symporter activity"/>
    <property type="evidence" value="ECO:0007669"/>
    <property type="project" value="TreeGrafter"/>
</dbReference>
<dbReference type="InterPro" id="IPR000175">
    <property type="entry name" value="Na/ntran_symport"/>
</dbReference>
<feature type="transmembrane region" description="Helical" evidence="10">
    <location>
        <begin position="437"/>
        <end position="459"/>
    </location>
</feature>
<feature type="binding site" evidence="8">
    <location>
        <position position="36"/>
    </location>
    <ligand>
        <name>Na(+)</name>
        <dbReference type="ChEBI" id="CHEBI:29101"/>
        <label>1</label>
    </ligand>
</feature>
<dbReference type="PANTHER" id="PTHR11616">
    <property type="entry name" value="SODIUM/CHLORIDE DEPENDENT TRANSPORTER"/>
    <property type="match status" value="1"/>
</dbReference>
<keyword evidence="8" id="KW-0915">Sodium</keyword>
<dbReference type="GeneID" id="106080127"/>
<dbReference type="GO" id="GO:0089718">
    <property type="term" value="P:amino acid import across plasma membrane"/>
    <property type="evidence" value="ECO:0007669"/>
    <property type="project" value="TreeGrafter"/>
</dbReference>
<dbReference type="InterPro" id="IPR037272">
    <property type="entry name" value="SNS_sf"/>
</dbReference>
<dbReference type="GO" id="GO:0046872">
    <property type="term" value="F:metal ion binding"/>
    <property type="evidence" value="ECO:0007669"/>
    <property type="project" value="UniProtKB-KW"/>
</dbReference>
<keyword evidence="7" id="KW-0325">Glycoprotein</keyword>
<dbReference type="PRINTS" id="PR00176">
    <property type="entry name" value="NANEUSMPORT"/>
</dbReference>
<feature type="binding site" evidence="8">
    <location>
        <position position="381"/>
    </location>
    <ligand>
        <name>Na(+)</name>
        <dbReference type="ChEBI" id="CHEBI:29101"/>
        <label>1</label>
    </ligand>
</feature>
<keyword evidence="3 9" id="KW-0813">Transport</keyword>
<evidence type="ECO:0000256" key="4">
    <source>
        <dbReference type="ARBA" id="ARBA00022692"/>
    </source>
</evidence>
<feature type="transmembrane region" description="Helical" evidence="10">
    <location>
        <begin position="347"/>
        <end position="375"/>
    </location>
</feature>
<dbReference type="NCBIfam" id="NF037979">
    <property type="entry name" value="Na_transp"/>
    <property type="match status" value="1"/>
</dbReference>
<dbReference type="PROSITE" id="PS00610">
    <property type="entry name" value="NA_NEUROTRAN_SYMP_1"/>
    <property type="match status" value="1"/>
</dbReference>